<accession>X1A0S7</accession>
<dbReference type="SMART" id="SM00530">
    <property type="entry name" value="HTH_XRE"/>
    <property type="match status" value="1"/>
</dbReference>
<dbReference type="CDD" id="cd00093">
    <property type="entry name" value="HTH_XRE"/>
    <property type="match status" value="1"/>
</dbReference>
<protein>
    <recommendedName>
        <fullName evidence="1">HTH cro/C1-type domain-containing protein</fullName>
    </recommendedName>
</protein>
<dbReference type="SUPFAM" id="SSF47413">
    <property type="entry name" value="lambda repressor-like DNA-binding domains"/>
    <property type="match status" value="1"/>
</dbReference>
<feature type="non-terminal residue" evidence="2">
    <location>
        <position position="107"/>
    </location>
</feature>
<feature type="domain" description="HTH cro/C1-type" evidence="1">
    <location>
        <begin position="35"/>
        <end position="93"/>
    </location>
</feature>
<dbReference type="GO" id="GO:0003677">
    <property type="term" value="F:DNA binding"/>
    <property type="evidence" value="ECO:0007669"/>
    <property type="project" value="InterPro"/>
</dbReference>
<evidence type="ECO:0000313" key="2">
    <source>
        <dbReference type="EMBL" id="GAG75700.1"/>
    </source>
</evidence>
<proteinExistence type="predicted"/>
<dbReference type="Pfam" id="PF01381">
    <property type="entry name" value="HTH_3"/>
    <property type="match status" value="1"/>
</dbReference>
<dbReference type="PROSITE" id="PS50943">
    <property type="entry name" value="HTH_CROC1"/>
    <property type="match status" value="1"/>
</dbReference>
<dbReference type="EMBL" id="BART01014595">
    <property type="protein sequence ID" value="GAG75700.1"/>
    <property type="molecule type" value="Genomic_DNA"/>
</dbReference>
<evidence type="ECO:0000259" key="1">
    <source>
        <dbReference type="PROSITE" id="PS50943"/>
    </source>
</evidence>
<dbReference type="Gene3D" id="1.10.260.40">
    <property type="entry name" value="lambda repressor-like DNA-binding domains"/>
    <property type="match status" value="1"/>
</dbReference>
<organism evidence="2">
    <name type="scientific">marine sediment metagenome</name>
    <dbReference type="NCBI Taxonomy" id="412755"/>
    <lineage>
        <taxon>unclassified sequences</taxon>
        <taxon>metagenomes</taxon>
        <taxon>ecological metagenomes</taxon>
    </lineage>
</organism>
<comment type="caution">
    <text evidence="2">The sequence shown here is derived from an EMBL/GenBank/DDBJ whole genome shotgun (WGS) entry which is preliminary data.</text>
</comment>
<name>X1A0S7_9ZZZZ</name>
<dbReference type="InterPro" id="IPR001387">
    <property type="entry name" value="Cro/C1-type_HTH"/>
</dbReference>
<gene>
    <name evidence="2" type="ORF">S01H4_28981</name>
</gene>
<sequence>MTRTFKDDLERNLRDQEFAKRFGAARAKSNFAITLAEARRELNLTQQQLAAKLGVSQSYVAKLEGGEANPTLERIGSLLATLGLSLTTDTTTLSSISLSLVIAFFLL</sequence>
<dbReference type="InterPro" id="IPR010982">
    <property type="entry name" value="Lambda_DNA-bd_dom_sf"/>
</dbReference>
<dbReference type="AlphaFoldDB" id="X1A0S7"/>
<reference evidence="2" key="1">
    <citation type="journal article" date="2014" name="Front. Microbiol.">
        <title>High frequency of phylogenetically diverse reductive dehalogenase-homologous genes in deep subseafloor sedimentary metagenomes.</title>
        <authorList>
            <person name="Kawai M."/>
            <person name="Futagami T."/>
            <person name="Toyoda A."/>
            <person name="Takaki Y."/>
            <person name="Nishi S."/>
            <person name="Hori S."/>
            <person name="Arai W."/>
            <person name="Tsubouchi T."/>
            <person name="Morono Y."/>
            <person name="Uchiyama I."/>
            <person name="Ito T."/>
            <person name="Fujiyama A."/>
            <person name="Inagaki F."/>
            <person name="Takami H."/>
        </authorList>
    </citation>
    <scope>NUCLEOTIDE SEQUENCE</scope>
    <source>
        <strain evidence="2">Expedition CK06-06</strain>
    </source>
</reference>